<proteinExistence type="predicted"/>
<dbReference type="AlphaFoldDB" id="M4VLG1"/>
<protein>
    <recommendedName>
        <fullName evidence="4">DUF3489 domain-containing protein</fullName>
    </recommendedName>
</protein>
<dbReference type="RefSeq" id="WP_015468470.1">
    <property type="nucleotide sequence ID" value="NC_020812.1"/>
</dbReference>
<evidence type="ECO:0000313" key="2">
    <source>
        <dbReference type="EMBL" id="AGH98956.1"/>
    </source>
</evidence>
<evidence type="ECO:0008006" key="4">
    <source>
        <dbReference type="Google" id="ProtNLM"/>
    </source>
</evidence>
<dbReference type="STRING" id="349215.A11S_2158"/>
<evidence type="ECO:0000313" key="3">
    <source>
        <dbReference type="Proteomes" id="UP000011932"/>
    </source>
</evidence>
<name>M4VLG1_9BACT</name>
<feature type="region of interest" description="Disordered" evidence="1">
    <location>
        <begin position="1"/>
        <end position="41"/>
    </location>
</feature>
<feature type="compositionally biased region" description="Basic residues" evidence="1">
    <location>
        <begin position="1"/>
        <end position="15"/>
    </location>
</feature>
<dbReference type="EMBL" id="CP003538">
    <property type="protein sequence ID" value="AGH98956.1"/>
    <property type="molecule type" value="Genomic_DNA"/>
</dbReference>
<evidence type="ECO:0000256" key="1">
    <source>
        <dbReference type="SAM" id="MobiDB-lite"/>
    </source>
</evidence>
<dbReference type="Pfam" id="PF11994">
    <property type="entry name" value="DUF3489"/>
    <property type="match status" value="1"/>
</dbReference>
<dbReference type="HOGENOM" id="CLU_155201_0_0_5"/>
<reference evidence="2 3" key="1">
    <citation type="journal article" date="2013" name="ISME J.">
        <title>By their genes ye shall know them: genomic signatures of predatory bacteria.</title>
        <authorList>
            <person name="Pasternak Z."/>
            <person name="Pietrokovski S."/>
            <person name="Rotem O."/>
            <person name="Gophna U."/>
            <person name="Lurie-Weinberger M.N."/>
            <person name="Jurkevitch E."/>
        </authorList>
    </citation>
    <scope>NUCLEOTIDE SEQUENCE [LARGE SCALE GENOMIC DNA]</scope>
    <source>
        <strain evidence="2">EPB</strain>
    </source>
</reference>
<sequence length="112" mass="12367">MATTKKKTVPKKPSQKPRSMPAKVVKPKAKAEATQAVTEPTTSKKAQILALMERPEGATIDEMMKLTNWQTHTVRGFLSLLKKSGKTLTSERANDERRYRIGEVAAKAETSA</sequence>
<dbReference type="OrthoDB" id="7206991at2"/>
<dbReference type="InterPro" id="IPR021880">
    <property type="entry name" value="DUF3489"/>
</dbReference>
<gene>
    <name evidence="2" type="ORF">A11S_2158</name>
</gene>
<dbReference type="Proteomes" id="UP000011932">
    <property type="component" value="Chromosome"/>
</dbReference>
<organism evidence="2 3">
    <name type="scientific">Micavibrio aeruginosavorus EPB</name>
    <dbReference type="NCBI Taxonomy" id="349215"/>
    <lineage>
        <taxon>Bacteria</taxon>
        <taxon>Pseudomonadati</taxon>
        <taxon>Bdellovibrionota</taxon>
        <taxon>Bdellovibrionia</taxon>
        <taxon>Bdellovibrionales</taxon>
        <taxon>Pseudobdellovibrionaceae</taxon>
        <taxon>Micavibrio</taxon>
    </lineage>
</organism>
<accession>M4VLG1</accession>
<dbReference type="KEGG" id="man:A11S_2158"/>